<gene>
    <name evidence="1" type="ORF">H4Q32_024436</name>
</gene>
<dbReference type="Proteomes" id="UP000830375">
    <property type="component" value="Unassembled WGS sequence"/>
</dbReference>
<keyword evidence="1" id="KW-0689">Ribosomal protein</keyword>
<keyword evidence="2" id="KW-1185">Reference proteome</keyword>
<dbReference type="GO" id="GO:0005840">
    <property type="term" value="C:ribosome"/>
    <property type="evidence" value="ECO:0007669"/>
    <property type="project" value="UniProtKB-KW"/>
</dbReference>
<evidence type="ECO:0000313" key="2">
    <source>
        <dbReference type="Proteomes" id="UP000830375"/>
    </source>
</evidence>
<accession>A0ABQ8LZL5</accession>
<evidence type="ECO:0000313" key="1">
    <source>
        <dbReference type="EMBL" id="KAI2655815.1"/>
    </source>
</evidence>
<sequence>MEKPRQVSILEHLSNVCPSPCPRFLTPEDTQSIDYVFGEVSSWWAASFSMGIMTMLRVWLSVDTPPEEETLVSFLCQGGSSSLKTPALLSRPLQTTLCLNGRSYVVAGQHPVEPYTQCVCYKLTKLTCLKT</sequence>
<comment type="caution">
    <text evidence="1">The sequence shown here is derived from an EMBL/GenBank/DDBJ whole genome shotgun (WGS) entry which is preliminary data.</text>
</comment>
<name>A0ABQ8LZL5_LABRO</name>
<organism evidence="1 2">
    <name type="scientific">Labeo rohita</name>
    <name type="common">Indian major carp</name>
    <name type="synonym">Cyprinus rohita</name>
    <dbReference type="NCBI Taxonomy" id="84645"/>
    <lineage>
        <taxon>Eukaryota</taxon>
        <taxon>Metazoa</taxon>
        <taxon>Chordata</taxon>
        <taxon>Craniata</taxon>
        <taxon>Vertebrata</taxon>
        <taxon>Euteleostomi</taxon>
        <taxon>Actinopterygii</taxon>
        <taxon>Neopterygii</taxon>
        <taxon>Teleostei</taxon>
        <taxon>Ostariophysi</taxon>
        <taxon>Cypriniformes</taxon>
        <taxon>Cyprinidae</taxon>
        <taxon>Labeoninae</taxon>
        <taxon>Labeonini</taxon>
        <taxon>Labeo</taxon>
    </lineage>
</organism>
<keyword evidence="1" id="KW-0687">Ribonucleoprotein</keyword>
<reference evidence="1 2" key="1">
    <citation type="submission" date="2022-01" db="EMBL/GenBank/DDBJ databases">
        <title>A high-quality chromosome-level genome assembly of rohu carp, Labeo rohita.</title>
        <authorList>
            <person name="Arick M.A. II"/>
            <person name="Hsu C.-Y."/>
            <person name="Magbanua Z."/>
            <person name="Pechanova O."/>
            <person name="Grover C."/>
            <person name="Miller E."/>
            <person name="Thrash A."/>
            <person name="Ezzel L."/>
            <person name="Alam S."/>
            <person name="Benzie J."/>
            <person name="Hamilton M."/>
            <person name="Karsi A."/>
            <person name="Lawrence M.L."/>
            <person name="Peterson D.G."/>
        </authorList>
    </citation>
    <scope>NUCLEOTIDE SEQUENCE [LARGE SCALE GENOMIC DNA]</scope>
    <source>
        <strain evidence="2">BAU-BD-2019</strain>
        <tissue evidence="1">Blood</tissue>
    </source>
</reference>
<protein>
    <submittedName>
        <fullName evidence="1">28S ribosomal protein S5, mitochondrial</fullName>
    </submittedName>
</protein>
<dbReference type="EMBL" id="JACTAM010000016">
    <property type="protein sequence ID" value="KAI2655815.1"/>
    <property type="molecule type" value="Genomic_DNA"/>
</dbReference>
<proteinExistence type="predicted"/>